<evidence type="ECO:0000256" key="1">
    <source>
        <dbReference type="ARBA" id="ARBA00005417"/>
    </source>
</evidence>
<dbReference type="PROSITE" id="PS50893">
    <property type="entry name" value="ABC_TRANSPORTER_2"/>
    <property type="match status" value="1"/>
</dbReference>
<dbReference type="PANTHER" id="PTHR43335">
    <property type="entry name" value="ABC TRANSPORTER, ATP-BINDING PROTEIN"/>
    <property type="match status" value="1"/>
</dbReference>
<dbReference type="PANTHER" id="PTHR43335:SF4">
    <property type="entry name" value="ABC TRANSPORTER, ATP-BINDING PROTEIN"/>
    <property type="match status" value="1"/>
</dbReference>
<evidence type="ECO:0000256" key="2">
    <source>
        <dbReference type="ARBA" id="ARBA00022448"/>
    </source>
</evidence>
<feature type="domain" description="ABC transporter" evidence="5">
    <location>
        <begin position="8"/>
        <end position="230"/>
    </location>
</feature>
<dbReference type="RefSeq" id="WP_344554039.1">
    <property type="nucleotide sequence ID" value="NZ_BAAANS010000028.1"/>
</dbReference>
<evidence type="ECO:0000313" key="7">
    <source>
        <dbReference type="Proteomes" id="UP001500897"/>
    </source>
</evidence>
<name>A0ABN2X8T1_9ACTN</name>
<dbReference type="InterPro" id="IPR003593">
    <property type="entry name" value="AAA+_ATPase"/>
</dbReference>
<dbReference type="InterPro" id="IPR017871">
    <property type="entry name" value="ABC_transporter-like_CS"/>
</dbReference>
<evidence type="ECO:0000256" key="4">
    <source>
        <dbReference type="ARBA" id="ARBA00022840"/>
    </source>
</evidence>
<dbReference type="SUPFAM" id="SSF52540">
    <property type="entry name" value="P-loop containing nucleoside triphosphate hydrolases"/>
    <property type="match status" value="1"/>
</dbReference>
<proteinExistence type="inferred from homology"/>
<gene>
    <name evidence="6" type="ORF">GCM10009759_42760</name>
</gene>
<evidence type="ECO:0000259" key="5">
    <source>
        <dbReference type="PROSITE" id="PS50893"/>
    </source>
</evidence>
<evidence type="ECO:0000313" key="6">
    <source>
        <dbReference type="EMBL" id="GAA2105538.1"/>
    </source>
</evidence>
<sequence>MTGTGLDIVLDGVTKQYGGRAALDAVSFTARAGRITGFIGRNGAGKTTAMRILLGLAAADTGSATIGGRTHLGLPPGTVGHLLEPAFHPGRSGRSHLRIPTTALGLDPAGIEDVLGDVGLLEAADRRVRGYSLGMRQRLGLARALLGTPRALILDEPTNGLDPDGVLWLRERLRKAADEGVAVLVSSHLLSELEHLVDDVVFLQGKVLWQGSREDAARESTDGSLEQLYRQLNGTGVAA</sequence>
<dbReference type="PROSITE" id="PS00211">
    <property type="entry name" value="ABC_TRANSPORTER_1"/>
    <property type="match status" value="1"/>
</dbReference>
<comment type="similarity">
    <text evidence="1">Belongs to the ABC transporter superfamily.</text>
</comment>
<keyword evidence="3" id="KW-0547">Nucleotide-binding</keyword>
<dbReference type="Pfam" id="PF00005">
    <property type="entry name" value="ABC_tran"/>
    <property type="match status" value="1"/>
</dbReference>
<dbReference type="InterPro" id="IPR027417">
    <property type="entry name" value="P-loop_NTPase"/>
</dbReference>
<evidence type="ECO:0000256" key="3">
    <source>
        <dbReference type="ARBA" id="ARBA00022741"/>
    </source>
</evidence>
<dbReference type="Gene3D" id="3.40.50.300">
    <property type="entry name" value="P-loop containing nucleotide triphosphate hydrolases"/>
    <property type="match status" value="1"/>
</dbReference>
<keyword evidence="2" id="KW-0813">Transport</keyword>
<keyword evidence="7" id="KW-1185">Reference proteome</keyword>
<keyword evidence="4" id="KW-0067">ATP-binding</keyword>
<dbReference type="InterPro" id="IPR003439">
    <property type="entry name" value="ABC_transporter-like_ATP-bd"/>
</dbReference>
<dbReference type="SMART" id="SM00382">
    <property type="entry name" value="AAA"/>
    <property type="match status" value="1"/>
</dbReference>
<dbReference type="Proteomes" id="UP001500897">
    <property type="component" value="Unassembled WGS sequence"/>
</dbReference>
<organism evidence="6 7">
    <name type="scientific">Kitasatospora saccharophila</name>
    <dbReference type="NCBI Taxonomy" id="407973"/>
    <lineage>
        <taxon>Bacteria</taxon>
        <taxon>Bacillati</taxon>
        <taxon>Actinomycetota</taxon>
        <taxon>Actinomycetes</taxon>
        <taxon>Kitasatosporales</taxon>
        <taxon>Streptomycetaceae</taxon>
        <taxon>Kitasatospora</taxon>
    </lineage>
</organism>
<accession>A0ABN2X8T1</accession>
<comment type="caution">
    <text evidence="6">The sequence shown here is derived from an EMBL/GenBank/DDBJ whole genome shotgun (WGS) entry which is preliminary data.</text>
</comment>
<protein>
    <recommendedName>
        <fullName evidence="5">ABC transporter domain-containing protein</fullName>
    </recommendedName>
</protein>
<reference evidence="6 7" key="1">
    <citation type="journal article" date="2019" name="Int. J. Syst. Evol. Microbiol.">
        <title>The Global Catalogue of Microorganisms (GCM) 10K type strain sequencing project: providing services to taxonomists for standard genome sequencing and annotation.</title>
        <authorList>
            <consortium name="The Broad Institute Genomics Platform"/>
            <consortium name="The Broad Institute Genome Sequencing Center for Infectious Disease"/>
            <person name="Wu L."/>
            <person name="Ma J."/>
        </authorList>
    </citation>
    <scope>NUCLEOTIDE SEQUENCE [LARGE SCALE GENOMIC DNA]</scope>
    <source>
        <strain evidence="6 7">JCM 14559</strain>
    </source>
</reference>
<dbReference type="EMBL" id="BAAANS010000028">
    <property type="protein sequence ID" value="GAA2105538.1"/>
    <property type="molecule type" value="Genomic_DNA"/>
</dbReference>